<keyword evidence="2" id="KW-0812">Transmembrane</keyword>
<dbReference type="AlphaFoldDB" id="A0A397Q1C7"/>
<name>A0A397Q1C7_9HYPH</name>
<keyword evidence="2" id="KW-0472">Membrane</keyword>
<evidence type="ECO:0000313" key="4">
    <source>
        <dbReference type="Proteomes" id="UP000266273"/>
    </source>
</evidence>
<evidence type="ECO:0000256" key="1">
    <source>
        <dbReference type="SAM" id="MobiDB-lite"/>
    </source>
</evidence>
<dbReference type="Proteomes" id="UP000266273">
    <property type="component" value="Unassembled WGS sequence"/>
</dbReference>
<keyword evidence="2" id="KW-1133">Transmembrane helix</keyword>
<dbReference type="RefSeq" id="WP_119059948.1">
    <property type="nucleotide sequence ID" value="NZ_QXDF01000001.1"/>
</dbReference>
<feature type="region of interest" description="Disordered" evidence="1">
    <location>
        <begin position="359"/>
        <end position="391"/>
    </location>
</feature>
<feature type="compositionally biased region" description="Basic and acidic residues" evidence="1">
    <location>
        <begin position="376"/>
        <end position="391"/>
    </location>
</feature>
<dbReference type="OrthoDB" id="9812260at2"/>
<feature type="transmembrane region" description="Helical" evidence="2">
    <location>
        <begin position="289"/>
        <end position="308"/>
    </location>
</feature>
<dbReference type="InterPro" id="IPR029151">
    <property type="entry name" value="Sensor-like_sf"/>
</dbReference>
<accession>A0A397Q1C7</accession>
<organism evidence="3 4">
    <name type="scientific">Dichotomicrobium thermohalophilum</name>
    <dbReference type="NCBI Taxonomy" id="933063"/>
    <lineage>
        <taxon>Bacteria</taxon>
        <taxon>Pseudomonadati</taxon>
        <taxon>Pseudomonadota</taxon>
        <taxon>Alphaproteobacteria</taxon>
        <taxon>Hyphomicrobiales</taxon>
        <taxon>Hyphomicrobiaceae</taxon>
        <taxon>Dichotomicrobium</taxon>
    </lineage>
</organism>
<dbReference type="EMBL" id="QXDF01000001">
    <property type="protein sequence ID" value="RIA54982.1"/>
    <property type="molecule type" value="Genomic_DNA"/>
</dbReference>
<evidence type="ECO:0000313" key="3">
    <source>
        <dbReference type="EMBL" id="RIA54982.1"/>
    </source>
</evidence>
<evidence type="ECO:0000256" key="2">
    <source>
        <dbReference type="SAM" id="Phobius"/>
    </source>
</evidence>
<sequence>MTDTQPLSLRRWLVLVLILALICPLLLFGLVYTFRLAGVGEALVLNSLKERGRLQAHALARQLYLPWRNITRLADTVRMDDPIQLRELLTRIVETDQRYLWLGIARTDGRVYAASSGVREGQRVSGRPWFESGLHGSFAGDYHRDPGLAAMLPPQAATERMFDFAAPIRDEEGHTVGVLGAHFDWDEVRSILAGFGADDAQSLLLSADRQVLFGPQGLEGESLRLSTVAPDSRLEPTARIETWPDGKRYVTVTVPEIDYRDLPSFGWRLVIRKDAALALQPVHWLLRHFWIALGIGVAATFGILLLFLQGIAATMRRLADFAWALARGDVNGQPPDEQSFHEAQKLSTALVRLQAHFIPIDGSGQPSHMSDSNDASAERRLRDKDRGSASG</sequence>
<keyword evidence="4" id="KW-1185">Reference proteome</keyword>
<feature type="compositionally biased region" description="Polar residues" evidence="1">
    <location>
        <begin position="364"/>
        <end position="375"/>
    </location>
</feature>
<dbReference type="SUPFAM" id="SSF103190">
    <property type="entry name" value="Sensory domain-like"/>
    <property type="match status" value="1"/>
</dbReference>
<protein>
    <submittedName>
        <fullName evidence="3">Cache domain-containing protein</fullName>
    </submittedName>
</protein>
<dbReference type="Gene3D" id="3.30.450.20">
    <property type="entry name" value="PAS domain"/>
    <property type="match status" value="1"/>
</dbReference>
<feature type="transmembrane region" description="Helical" evidence="2">
    <location>
        <begin position="12"/>
        <end position="34"/>
    </location>
</feature>
<reference evidence="3 4" key="1">
    <citation type="submission" date="2018-08" db="EMBL/GenBank/DDBJ databases">
        <title>Genomic Encyclopedia of Archaeal and Bacterial Type Strains, Phase II (KMG-II): from individual species to whole genera.</title>
        <authorList>
            <person name="Goeker M."/>
        </authorList>
    </citation>
    <scope>NUCLEOTIDE SEQUENCE [LARGE SCALE GENOMIC DNA]</scope>
    <source>
        <strain evidence="3 4">DSM 5002</strain>
    </source>
</reference>
<comment type="caution">
    <text evidence="3">The sequence shown here is derived from an EMBL/GenBank/DDBJ whole genome shotgun (WGS) entry which is preliminary data.</text>
</comment>
<proteinExistence type="predicted"/>
<gene>
    <name evidence="3" type="ORF">BXY53_0032</name>
</gene>